<organism evidence="9 10">
    <name type="scientific">Orchesella dallaii</name>
    <dbReference type="NCBI Taxonomy" id="48710"/>
    <lineage>
        <taxon>Eukaryota</taxon>
        <taxon>Metazoa</taxon>
        <taxon>Ecdysozoa</taxon>
        <taxon>Arthropoda</taxon>
        <taxon>Hexapoda</taxon>
        <taxon>Collembola</taxon>
        <taxon>Entomobryomorpha</taxon>
        <taxon>Entomobryoidea</taxon>
        <taxon>Orchesellidae</taxon>
        <taxon>Orchesellinae</taxon>
        <taxon>Orchesella</taxon>
    </lineage>
</organism>
<protein>
    <recommendedName>
        <fullName evidence="11">JNK-interacting protein 1</fullName>
    </recommendedName>
</protein>
<evidence type="ECO:0000259" key="8">
    <source>
        <dbReference type="PROSITE" id="PS50002"/>
    </source>
</evidence>
<dbReference type="InterPro" id="IPR036028">
    <property type="entry name" value="SH3-like_dom_sf"/>
</dbReference>
<gene>
    <name evidence="9" type="ORF">ODALV1_LOCUS16830</name>
</gene>
<comment type="subcellular location">
    <subcellularLocation>
        <location evidence="1">Cytoplasm</location>
    </subcellularLocation>
</comment>
<feature type="domain" description="PID" evidence="7">
    <location>
        <begin position="393"/>
        <end position="458"/>
    </location>
</feature>
<dbReference type="InterPro" id="IPR011993">
    <property type="entry name" value="PH-like_dom_sf"/>
</dbReference>
<dbReference type="Pfam" id="PF00640">
    <property type="entry name" value="PID"/>
    <property type="match status" value="1"/>
</dbReference>
<evidence type="ECO:0000256" key="3">
    <source>
        <dbReference type="ARBA" id="ARBA00022443"/>
    </source>
</evidence>
<dbReference type="SUPFAM" id="SSF50044">
    <property type="entry name" value="SH3-domain"/>
    <property type="match status" value="1"/>
</dbReference>
<dbReference type="PROSITE" id="PS01179">
    <property type="entry name" value="PID"/>
    <property type="match status" value="1"/>
</dbReference>
<keyword evidence="4" id="KW-0963">Cytoplasm</keyword>
<accession>A0ABP1QZD3</accession>
<feature type="region of interest" description="Disordered" evidence="6">
    <location>
        <begin position="193"/>
        <end position="215"/>
    </location>
</feature>
<dbReference type="PANTHER" id="PTHR47437">
    <property type="entry name" value="JNK-INTERACTING PROTEIN 1-LIKE PROTEIN"/>
    <property type="match status" value="1"/>
</dbReference>
<comment type="similarity">
    <text evidence="2">Belongs to the JIP scaffold family.</text>
</comment>
<dbReference type="EMBL" id="CAXLJM020000051">
    <property type="protein sequence ID" value="CAL8115378.1"/>
    <property type="molecule type" value="Genomic_DNA"/>
</dbReference>
<proteinExistence type="inferred from homology"/>
<evidence type="ECO:0000313" key="9">
    <source>
        <dbReference type="EMBL" id="CAL8115378.1"/>
    </source>
</evidence>
<keyword evidence="10" id="KW-1185">Reference proteome</keyword>
<evidence type="ECO:0000256" key="5">
    <source>
        <dbReference type="PROSITE-ProRule" id="PRU00192"/>
    </source>
</evidence>
<dbReference type="InterPro" id="IPR006020">
    <property type="entry name" value="PTB/PI_dom"/>
</dbReference>
<name>A0ABP1QZD3_9HEXA</name>
<dbReference type="SUPFAM" id="SSF50729">
    <property type="entry name" value="PH domain-like"/>
    <property type="match status" value="1"/>
</dbReference>
<dbReference type="CDD" id="cd11801">
    <property type="entry name" value="SH3_JIP1_like"/>
    <property type="match status" value="1"/>
</dbReference>
<evidence type="ECO:0000256" key="1">
    <source>
        <dbReference type="ARBA" id="ARBA00004496"/>
    </source>
</evidence>
<feature type="region of interest" description="Disordered" evidence="6">
    <location>
        <begin position="51"/>
        <end position="82"/>
    </location>
</feature>
<evidence type="ECO:0008006" key="11">
    <source>
        <dbReference type="Google" id="ProtNLM"/>
    </source>
</evidence>
<evidence type="ECO:0000259" key="7">
    <source>
        <dbReference type="PROSITE" id="PS01179"/>
    </source>
</evidence>
<sequence>MADSEFEEFRKYFDRLPQYIKAPADCYTLVHNIELEDDSPNGNTEKKCGGAITSKDDNVGGQPGIRVDSVDDSNATSDTIREPFSGDLQLVLSERDERDSPIVRRKRRKLPEIPKTPSRRWKDEIRHVSLAQEMSDAERHPYASAMSCNANANTSAGLKHHNHVPVSSEGNCNTSSSRPIFILKFNNGIPMDDESSPDSEMYPSLDSGHSTIHSDDGKSYSPLIPSINESYSPGSPSTSGVPFTHLDILEATHRGLHKFIPRHHDEIEVEIGDPIYMQKEADDLWCEGVNLRTGMQGIFPSAYVVDVDYNDFDPTVNKVKKERYLINYIGSIETLYHKGNEVLCQAVKKISSHEGYVATHTRPCILEISDQGIRMLDKGKLSAHHVPCHDYFYALKNVSFCGFHPNDHRYFGFVTKHPTLNRFACHVFMSEDSARPVAEAVGRAFQRFYQKFIETAYPIEDIYLE</sequence>
<comment type="caution">
    <text evidence="9">The sequence shown here is derived from an EMBL/GenBank/DDBJ whole genome shotgun (WGS) entry which is preliminary data.</text>
</comment>
<dbReference type="CDD" id="cd01212">
    <property type="entry name" value="PTB_JIP"/>
    <property type="match status" value="1"/>
</dbReference>
<evidence type="ECO:0000256" key="6">
    <source>
        <dbReference type="SAM" id="MobiDB-lite"/>
    </source>
</evidence>
<dbReference type="SMART" id="SM00462">
    <property type="entry name" value="PTB"/>
    <property type="match status" value="1"/>
</dbReference>
<evidence type="ECO:0000313" key="10">
    <source>
        <dbReference type="Proteomes" id="UP001642540"/>
    </source>
</evidence>
<feature type="domain" description="SH3" evidence="8">
    <location>
        <begin position="248"/>
        <end position="309"/>
    </location>
</feature>
<evidence type="ECO:0000256" key="2">
    <source>
        <dbReference type="ARBA" id="ARBA00009866"/>
    </source>
</evidence>
<dbReference type="Proteomes" id="UP001642540">
    <property type="component" value="Unassembled WGS sequence"/>
</dbReference>
<dbReference type="PROSITE" id="PS50002">
    <property type="entry name" value="SH3"/>
    <property type="match status" value="1"/>
</dbReference>
<keyword evidence="3 5" id="KW-0728">SH3 domain</keyword>
<evidence type="ECO:0000256" key="4">
    <source>
        <dbReference type="ARBA" id="ARBA00022490"/>
    </source>
</evidence>
<dbReference type="Gene3D" id="2.30.30.40">
    <property type="entry name" value="SH3 Domains"/>
    <property type="match status" value="1"/>
</dbReference>
<dbReference type="InterPro" id="IPR001452">
    <property type="entry name" value="SH3_domain"/>
</dbReference>
<reference evidence="9 10" key="1">
    <citation type="submission" date="2024-08" db="EMBL/GenBank/DDBJ databases">
        <authorList>
            <person name="Cucini C."/>
            <person name="Frati F."/>
        </authorList>
    </citation>
    <scope>NUCLEOTIDE SEQUENCE [LARGE SCALE GENOMIC DNA]</scope>
</reference>
<dbReference type="InterPro" id="IPR047178">
    <property type="entry name" value="JIP1_scaffold"/>
</dbReference>
<dbReference type="Pfam" id="PF14604">
    <property type="entry name" value="SH3_9"/>
    <property type="match status" value="1"/>
</dbReference>
<dbReference type="PANTHER" id="PTHR47437:SF4">
    <property type="entry name" value="JNK-INTERACTING PROTEIN 1-LIKE PROTEIN"/>
    <property type="match status" value="1"/>
</dbReference>
<dbReference type="Gene3D" id="2.30.29.30">
    <property type="entry name" value="Pleckstrin-homology domain (PH domain)/Phosphotyrosine-binding domain (PTB)"/>
    <property type="match status" value="1"/>
</dbReference>
<dbReference type="SMART" id="SM00326">
    <property type="entry name" value="SH3"/>
    <property type="match status" value="1"/>
</dbReference>